<dbReference type="EMBL" id="JARQWQ010000010">
    <property type="protein sequence ID" value="KAK2569205.1"/>
    <property type="molecule type" value="Genomic_DNA"/>
</dbReference>
<proteinExistence type="predicted"/>
<dbReference type="Proteomes" id="UP001249851">
    <property type="component" value="Unassembled WGS sequence"/>
</dbReference>
<evidence type="ECO:0000313" key="2">
    <source>
        <dbReference type="Proteomes" id="UP001249851"/>
    </source>
</evidence>
<sequence>MSADSAKRTHDKPFSLSVYKLKEKEAPYCSLTWSTVMKSTTIPIHQFENVHGVKNKGRIQRLKFRGRFCFSRKAVSP</sequence>
<reference evidence="1" key="2">
    <citation type="journal article" date="2023" name="Science">
        <title>Genomic signatures of disease resistance in endangered staghorn corals.</title>
        <authorList>
            <person name="Vollmer S.V."/>
            <person name="Selwyn J.D."/>
            <person name="Despard B.A."/>
            <person name="Roesel C.L."/>
        </authorList>
    </citation>
    <scope>NUCLEOTIDE SEQUENCE</scope>
    <source>
        <strain evidence="1">K2</strain>
    </source>
</reference>
<protein>
    <submittedName>
        <fullName evidence="1">Uncharacterized protein</fullName>
    </submittedName>
</protein>
<evidence type="ECO:0000313" key="1">
    <source>
        <dbReference type="EMBL" id="KAK2569205.1"/>
    </source>
</evidence>
<keyword evidence="2" id="KW-1185">Reference proteome</keyword>
<name>A0AAD9QXG5_ACRCE</name>
<accession>A0AAD9QXG5</accession>
<gene>
    <name evidence="1" type="ORF">P5673_006105</name>
</gene>
<comment type="caution">
    <text evidence="1">The sequence shown here is derived from an EMBL/GenBank/DDBJ whole genome shotgun (WGS) entry which is preliminary data.</text>
</comment>
<reference evidence="1" key="1">
    <citation type="journal article" date="2023" name="G3 (Bethesda)">
        <title>Whole genome assembly and annotation of the endangered Caribbean coral Acropora cervicornis.</title>
        <authorList>
            <person name="Selwyn J.D."/>
            <person name="Vollmer S.V."/>
        </authorList>
    </citation>
    <scope>NUCLEOTIDE SEQUENCE</scope>
    <source>
        <strain evidence="1">K2</strain>
    </source>
</reference>
<organism evidence="1 2">
    <name type="scientific">Acropora cervicornis</name>
    <name type="common">Staghorn coral</name>
    <dbReference type="NCBI Taxonomy" id="6130"/>
    <lineage>
        <taxon>Eukaryota</taxon>
        <taxon>Metazoa</taxon>
        <taxon>Cnidaria</taxon>
        <taxon>Anthozoa</taxon>
        <taxon>Hexacorallia</taxon>
        <taxon>Scleractinia</taxon>
        <taxon>Astrocoeniina</taxon>
        <taxon>Acroporidae</taxon>
        <taxon>Acropora</taxon>
    </lineage>
</organism>
<dbReference type="AlphaFoldDB" id="A0AAD9QXG5"/>